<sequence length="176" mass="20425">MAPDQRTEEFLVLYNQEQRAIYAYIRALLFARDDAEDVFQDTCIALWRSFDQYQPGTNFGAWAREIARYRVLAHGKKKLGDRHVFQEEIVNSLADELQANATVYEQRQRALEDCLGELRKSDRELLFQRYAGGATTVELANRLQRPLSTLYKSLRRIRHSLLGCVKARIVLEEQAG</sequence>
<dbReference type="EMBL" id="CP036291">
    <property type="protein sequence ID" value="QDU88542.1"/>
    <property type="molecule type" value="Genomic_DNA"/>
</dbReference>
<dbReference type="GO" id="GO:0016987">
    <property type="term" value="F:sigma factor activity"/>
    <property type="evidence" value="ECO:0007669"/>
    <property type="project" value="UniProtKB-KW"/>
</dbReference>
<dbReference type="NCBIfam" id="TIGR02989">
    <property type="entry name" value="Sig-70_gvs1"/>
    <property type="match status" value="1"/>
</dbReference>
<dbReference type="AlphaFoldDB" id="A0A518DAP6"/>
<dbReference type="Gene3D" id="1.10.10.10">
    <property type="entry name" value="Winged helix-like DNA-binding domain superfamily/Winged helix DNA-binding domain"/>
    <property type="match status" value="1"/>
</dbReference>
<dbReference type="NCBIfam" id="TIGR02937">
    <property type="entry name" value="sigma70-ECF"/>
    <property type="match status" value="1"/>
</dbReference>
<name>A0A518DAP6_9BACT</name>
<keyword evidence="7" id="KW-1185">Reference proteome</keyword>
<evidence type="ECO:0000256" key="1">
    <source>
        <dbReference type="ARBA" id="ARBA00010641"/>
    </source>
</evidence>
<dbReference type="GO" id="GO:0006352">
    <property type="term" value="P:DNA-templated transcription initiation"/>
    <property type="evidence" value="ECO:0007669"/>
    <property type="project" value="InterPro"/>
</dbReference>
<feature type="domain" description="RNA polymerase sigma-70 region 2" evidence="5">
    <location>
        <begin position="13"/>
        <end position="74"/>
    </location>
</feature>
<evidence type="ECO:0000256" key="4">
    <source>
        <dbReference type="ARBA" id="ARBA00023163"/>
    </source>
</evidence>
<proteinExistence type="inferred from homology"/>
<keyword evidence="3" id="KW-0731">Sigma factor</keyword>
<dbReference type="InterPro" id="IPR036388">
    <property type="entry name" value="WH-like_DNA-bd_sf"/>
</dbReference>
<dbReference type="SUPFAM" id="SSF88946">
    <property type="entry name" value="Sigma2 domain of RNA polymerase sigma factors"/>
    <property type="match status" value="1"/>
</dbReference>
<comment type="similarity">
    <text evidence="1">Belongs to the sigma-70 factor family. ECF subfamily.</text>
</comment>
<dbReference type="Proteomes" id="UP000317429">
    <property type="component" value="Chromosome"/>
</dbReference>
<dbReference type="KEGG" id="pnd:Pla175_19200"/>
<dbReference type="SUPFAM" id="SSF88659">
    <property type="entry name" value="Sigma3 and sigma4 domains of RNA polymerase sigma factors"/>
    <property type="match status" value="1"/>
</dbReference>
<dbReference type="InterPro" id="IPR013324">
    <property type="entry name" value="RNA_pol_sigma_r3/r4-like"/>
</dbReference>
<reference evidence="6 7" key="1">
    <citation type="submission" date="2019-02" db="EMBL/GenBank/DDBJ databases">
        <title>Deep-cultivation of Planctomycetes and their phenomic and genomic characterization uncovers novel biology.</title>
        <authorList>
            <person name="Wiegand S."/>
            <person name="Jogler M."/>
            <person name="Boedeker C."/>
            <person name="Pinto D."/>
            <person name="Vollmers J."/>
            <person name="Rivas-Marin E."/>
            <person name="Kohn T."/>
            <person name="Peeters S.H."/>
            <person name="Heuer A."/>
            <person name="Rast P."/>
            <person name="Oberbeckmann S."/>
            <person name="Bunk B."/>
            <person name="Jeske O."/>
            <person name="Meyerdierks A."/>
            <person name="Storesund J.E."/>
            <person name="Kallscheuer N."/>
            <person name="Luecker S."/>
            <person name="Lage O.M."/>
            <person name="Pohl T."/>
            <person name="Merkel B.J."/>
            <person name="Hornburger P."/>
            <person name="Mueller R.-W."/>
            <person name="Bruemmer F."/>
            <person name="Labrenz M."/>
            <person name="Spormann A.M."/>
            <person name="Op den Camp H."/>
            <person name="Overmann J."/>
            <person name="Amann R."/>
            <person name="Jetten M.S.M."/>
            <person name="Mascher T."/>
            <person name="Medema M.H."/>
            <person name="Devos D.P."/>
            <person name="Kaster A.-K."/>
            <person name="Ovreas L."/>
            <person name="Rohde M."/>
            <person name="Galperin M.Y."/>
            <person name="Jogler C."/>
        </authorList>
    </citation>
    <scope>NUCLEOTIDE SEQUENCE [LARGE SCALE GENOMIC DNA]</scope>
    <source>
        <strain evidence="6 7">Pla175</strain>
    </source>
</reference>
<dbReference type="InterPro" id="IPR039425">
    <property type="entry name" value="RNA_pol_sigma-70-like"/>
</dbReference>
<evidence type="ECO:0000256" key="3">
    <source>
        <dbReference type="ARBA" id="ARBA00023082"/>
    </source>
</evidence>
<dbReference type="PANTHER" id="PTHR43133">
    <property type="entry name" value="RNA POLYMERASE ECF-TYPE SIGMA FACTO"/>
    <property type="match status" value="1"/>
</dbReference>
<evidence type="ECO:0000256" key="2">
    <source>
        <dbReference type="ARBA" id="ARBA00023015"/>
    </source>
</evidence>
<dbReference type="InterPro" id="IPR013325">
    <property type="entry name" value="RNA_pol_sigma_r2"/>
</dbReference>
<accession>A0A518DAP6</accession>
<evidence type="ECO:0000313" key="7">
    <source>
        <dbReference type="Proteomes" id="UP000317429"/>
    </source>
</evidence>
<dbReference type="PANTHER" id="PTHR43133:SF51">
    <property type="entry name" value="RNA POLYMERASE SIGMA FACTOR"/>
    <property type="match status" value="1"/>
</dbReference>
<dbReference type="InterPro" id="IPR014331">
    <property type="entry name" value="RNA_pol_sigma70_ECF_RHOBA"/>
</dbReference>
<evidence type="ECO:0000313" key="6">
    <source>
        <dbReference type="EMBL" id="QDU88542.1"/>
    </source>
</evidence>
<dbReference type="Gene3D" id="1.10.1740.10">
    <property type="match status" value="1"/>
</dbReference>
<gene>
    <name evidence="6" type="ORF">Pla175_19200</name>
</gene>
<dbReference type="InterPro" id="IPR007627">
    <property type="entry name" value="RNA_pol_sigma70_r2"/>
</dbReference>
<dbReference type="InterPro" id="IPR014284">
    <property type="entry name" value="RNA_pol_sigma-70_dom"/>
</dbReference>
<evidence type="ECO:0000259" key="5">
    <source>
        <dbReference type="Pfam" id="PF04542"/>
    </source>
</evidence>
<keyword evidence="2" id="KW-0805">Transcription regulation</keyword>
<protein>
    <submittedName>
        <fullName evidence="6">RNA polymerase sigma factor</fullName>
    </submittedName>
</protein>
<organism evidence="6 7">
    <name type="scientific">Pirellulimonas nuda</name>
    <dbReference type="NCBI Taxonomy" id="2528009"/>
    <lineage>
        <taxon>Bacteria</taxon>
        <taxon>Pseudomonadati</taxon>
        <taxon>Planctomycetota</taxon>
        <taxon>Planctomycetia</taxon>
        <taxon>Pirellulales</taxon>
        <taxon>Lacipirellulaceae</taxon>
        <taxon>Pirellulimonas</taxon>
    </lineage>
</organism>
<dbReference type="Pfam" id="PF04542">
    <property type="entry name" value="Sigma70_r2"/>
    <property type="match status" value="1"/>
</dbReference>
<keyword evidence="4" id="KW-0804">Transcription</keyword>